<evidence type="ECO:0000313" key="3">
    <source>
        <dbReference type="Proteomes" id="UP001168146"/>
    </source>
</evidence>
<feature type="non-terminal residue" evidence="2">
    <location>
        <position position="1"/>
    </location>
</feature>
<sequence length="138" mass="14480">ARMMSMGGMSDQQYAQMRSPPMYQQQAPGTASPQLIGGATYPYATTAGAGAGGTGGAGGWQSRPASTNNLATLSGFQTQGPSNEAIGSAIRECLLEVDMDSVTKKQVKALVEQKMQCQLVGEKRAYLDAQIDVELANM</sequence>
<evidence type="ECO:0000313" key="2">
    <source>
        <dbReference type="EMBL" id="KAK0304309.1"/>
    </source>
</evidence>
<name>A0AAN6IZZ5_9PEZI</name>
<dbReference type="Proteomes" id="UP001168146">
    <property type="component" value="Unassembled WGS sequence"/>
</dbReference>
<dbReference type="InterPro" id="IPR014876">
    <property type="entry name" value="DEK_C"/>
</dbReference>
<comment type="caution">
    <text evidence="2">The sequence shown here is derived from an EMBL/GenBank/DDBJ whole genome shotgun (WGS) entry which is preliminary data.</text>
</comment>
<reference evidence="2" key="1">
    <citation type="submission" date="2021-12" db="EMBL/GenBank/DDBJ databases">
        <title>Black yeast isolated from Biological Soil Crust.</title>
        <authorList>
            <person name="Kurbessoian T."/>
        </authorList>
    </citation>
    <scope>NUCLEOTIDE SEQUENCE</scope>
    <source>
        <strain evidence="2">CCFEE 5208</strain>
    </source>
</reference>
<feature type="domain" description="DEK-C" evidence="1">
    <location>
        <begin position="80"/>
        <end position="136"/>
    </location>
</feature>
<dbReference type="AlphaFoldDB" id="A0AAN6IZZ5"/>
<dbReference type="PROSITE" id="PS51998">
    <property type="entry name" value="DEK_C"/>
    <property type="match status" value="1"/>
</dbReference>
<proteinExistence type="predicted"/>
<dbReference type="Pfam" id="PF08766">
    <property type="entry name" value="DEK_C"/>
    <property type="match status" value="1"/>
</dbReference>
<dbReference type="EMBL" id="JASUXU010000131">
    <property type="protein sequence ID" value="KAK0304309.1"/>
    <property type="molecule type" value="Genomic_DNA"/>
</dbReference>
<dbReference type="Gene3D" id="1.10.10.60">
    <property type="entry name" value="Homeodomain-like"/>
    <property type="match status" value="1"/>
</dbReference>
<gene>
    <name evidence="2" type="ORF">LTR82_017255</name>
</gene>
<dbReference type="SUPFAM" id="SSF109715">
    <property type="entry name" value="DEK C-terminal domain"/>
    <property type="match status" value="1"/>
</dbReference>
<organism evidence="2 3">
    <name type="scientific">Friedmanniomyces endolithicus</name>
    <dbReference type="NCBI Taxonomy" id="329885"/>
    <lineage>
        <taxon>Eukaryota</taxon>
        <taxon>Fungi</taxon>
        <taxon>Dikarya</taxon>
        <taxon>Ascomycota</taxon>
        <taxon>Pezizomycotina</taxon>
        <taxon>Dothideomycetes</taxon>
        <taxon>Dothideomycetidae</taxon>
        <taxon>Mycosphaerellales</taxon>
        <taxon>Teratosphaeriaceae</taxon>
        <taxon>Friedmanniomyces</taxon>
    </lineage>
</organism>
<accession>A0AAN6IZZ5</accession>
<evidence type="ECO:0000259" key="1">
    <source>
        <dbReference type="PROSITE" id="PS51998"/>
    </source>
</evidence>
<protein>
    <recommendedName>
        <fullName evidence="1">DEK-C domain-containing protein</fullName>
    </recommendedName>
</protein>